<dbReference type="Proteomes" id="UP000252139">
    <property type="component" value="Unassembled WGS sequence"/>
</dbReference>
<comment type="caution">
    <text evidence="2">The sequence shown here is derived from an EMBL/GenBank/DDBJ whole genome shotgun (WGS) entry which is preliminary data.</text>
</comment>
<proteinExistence type="predicted"/>
<dbReference type="STRING" id="86630.A0A367INQ0"/>
<feature type="domain" description="Retrotransposon gag" evidence="1">
    <location>
        <begin position="48"/>
        <end position="131"/>
    </location>
</feature>
<dbReference type="AlphaFoldDB" id="A0A367INQ0"/>
<evidence type="ECO:0000313" key="2">
    <source>
        <dbReference type="EMBL" id="RCH79314.1"/>
    </source>
</evidence>
<dbReference type="OrthoDB" id="2285313at2759"/>
<protein>
    <recommendedName>
        <fullName evidence="1">Retrotransposon gag domain-containing protein</fullName>
    </recommendedName>
</protein>
<feature type="non-terminal residue" evidence="2">
    <location>
        <position position="172"/>
    </location>
</feature>
<keyword evidence="3" id="KW-1185">Reference proteome</keyword>
<reference evidence="2 3" key="1">
    <citation type="journal article" date="2018" name="G3 (Bethesda)">
        <title>Phylogenetic and Phylogenomic Definition of Rhizopus Species.</title>
        <authorList>
            <person name="Gryganskyi A.P."/>
            <person name="Golan J."/>
            <person name="Dolatabadi S."/>
            <person name="Mondo S."/>
            <person name="Robb S."/>
            <person name="Idnurm A."/>
            <person name="Muszewska A."/>
            <person name="Steczkiewicz K."/>
            <person name="Masonjones S."/>
            <person name="Liao H.L."/>
            <person name="Gajdeczka M.T."/>
            <person name="Anike F."/>
            <person name="Vuek A."/>
            <person name="Anishchenko I.M."/>
            <person name="Voigt K."/>
            <person name="de Hoog G.S."/>
            <person name="Smith M.E."/>
            <person name="Heitman J."/>
            <person name="Vilgalys R."/>
            <person name="Stajich J.E."/>
        </authorList>
    </citation>
    <scope>NUCLEOTIDE SEQUENCE [LARGE SCALE GENOMIC DNA]</scope>
    <source>
        <strain evidence="2 3">CBS 357.93</strain>
    </source>
</reference>
<dbReference type="Pfam" id="PF03732">
    <property type="entry name" value="Retrotrans_gag"/>
    <property type="match status" value="1"/>
</dbReference>
<accession>A0A367INQ0</accession>
<name>A0A367INQ0_RHIAZ</name>
<dbReference type="InterPro" id="IPR005162">
    <property type="entry name" value="Retrotrans_gag_dom"/>
</dbReference>
<evidence type="ECO:0000313" key="3">
    <source>
        <dbReference type="Proteomes" id="UP000252139"/>
    </source>
</evidence>
<organism evidence="2 3">
    <name type="scientific">Rhizopus azygosporus</name>
    <name type="common">Rhizopus microsporus var. azygosporus</name>
    <dbReference type="NCBI Taxonomy" id="86630"/>
    <lineage>
        <taxon>Eukaryota</taxon>
        <taxon>Fungi</taxon>
        <taxon>Fungi incertae sedis</taxon>
        <taxon>Mucoromycota</taxon>
        <taxon>Mucoromycotina</taxon>
        <taxon>Mucoromycetes</taxon>
        <taxon>Mucorales</taxon>
        <taxon>Mucorineae</taxon>
        <taxon>Rhizopodaceae</taxon>
        <taxon>Rhizopus</taxon>
    </lineage>
</organism>
<gene>
    <name evidence="2" type="ORF">CU097_001490</name>
</gene>
<dbReference type="EMBL" id="PJQL01004574">
    <property type="protein sequence ID" value="RCH79314.1"/>
    <property type="molecule type" value="Genomic_DNA"/>
</dbReference>
<sequence>MFRYLHEPKDFAGGNDYEEAINWLNRMSRIHAMAKLSEGEVLFVAGDHLVEKAATWWKVEGVKCTSWKQFEEAFRQQYLADYEGSWWRQLQAIRQGSGDSIDDVALRMEELFNLLGNKNDTMQVSMFLDAIDPSIAFEVDKDSTPSSLKEARTRAKQVERGIRKYGTRTIVS</sequence>
<evidence type="ECO:0000259" key="1">
    <source>
        <dbReference type="Pfam" id="PF03732"/>
    </source>
</evidence>